<keyword evidence="2" id="KW-0472">Membrane</keyword>
<keyword evidence="2" id="KW-1133">Transmembrane helix</keyword>
<evidence type="ECO:0000256" key="1">
    <source>
        <dbReference type="SAM" id="Coils"/>
    </source>
</evidence>
<keyword evidence="1" id="KW-0175">Coiled coil</keyword>
<sequence>MKENRRYWIIAAMIGVAFLLIAAFTTANWYRGKSKTTDPNASTNGVSDSLTIPPNKNLDNVSAEDVINRYLTREQELRANLLKELKPMEASGNGSLDYVKAMVSLNEATTLLSESYKTFGGNDETFKLLSQQTEKGLQAENETMKELMDKYAREEHKNEDMENAYLTDFNALVAEFEKAGTTDSSSLEHAFSQALMQYDQLAVNLSTSILEYTDYNEVVTMAQKIINDRKPQIEELKKLTQ</sequence>
<reference evidence="4" key="1">
    <citation type="submission" date="2022-11" db="EMBL/GenBank/DDBJ databases">
        <title>Lacrimispora xylanolytica sy1, complete genome.</title>
        <authorList>
            <person name="Choi S."/>
        </authorList>
    </citation>
    <scope>NUCLEOTIDE SEQUENCE</scope>
    <source>
        <strain evidence="4">Sy1</strain>
    </source>
</reference>
<dbReference type="Pfam" id="PF03713">
    <property type="entry name" value="DUF305"/>
    <property type="match status" value="1"/>
</dbReference>
<name>A0ABY7AGJ7_9FIRM</name>
<evidence type="ECO:0000313" key="4">
    <source>
        <dbReference type="EMBL" id="WAJ25592.1"/>
    </source>
</evidence>
<evidence type="ECO:0000256" key="2">
    <source>
        <dbReference type="SAM" id="Phobius"/>
    </source>
</evidence>
<protein>
    <submittedName>
        <fullName evidence="4">DUF305 domain-containing protein</fullName>
    </submittedName>
</protein>
<feature type="coiled-coil region" evidence="1">
    <location>
        <begin position="130"/>
        <end position="164"/>
    </location>
</feature>
<dbReference type="RefSeq" id="WP_268116375.1">
    <property type="nucleotide sequence ID" value="NZ_CP113524.1"/>
</dbReference>
<dbReference type="InterPro" id="IPR005183">
    <property type="entry name" value="DUF305_CopM-like"/>
</dbReference>
<feature type="transmembrane region" description="Helical" evidence="2">
    <location>
        <begin position="7"/>
        <end position="30"/>
    </location>
</feature>
<feature type="domain" description="DUF305" evidence="3">
    <location>
        <begin position="122"/>
        <end position="239"/>
    </location>
</feature>
<accession>A0ABY7AGJ7</accession>
<organism evidence="4 5">
    <name type="scientific">Lacrimispora xylanolytica</name>
    <dbReference type="NCBI Taxonomy" id="29375"/>
    <lineage>
        <taxon>Bacteria</taxon>
        <taxon>Bacillati</taxon>
        <taxon>Bacillota</taxon>
        <taxon>Clostridia</taxon>
        <taxon>Lachnospirales</taxon>
        <taxon>Lachnospiraceae</taxon>
        <taxon>Lacrimispora</taxon>
    </lineage>
</organism>
<keyword evidence="5" id="KW-1185">Reference proteome</keyword>
<dbReference type="Gene3D" id="1.20.1260.10">
    <property type="match status" value="1"/>
</dbReference>
<dbReference type="EMBL" id="CP113524">
    <property type="protein sequence ID" value="WAJ25592.1"/>
    <property type="molecule type" value="Genomic_DNA"/>
</dbReference>
<evidence type="ECO:0000259" key="3">
    <source>
        <dbReference type="Pfam" id="PF03713"/>
    </source>
</evidence>
<dbReference type="InterPro" id="IPR012347">
    <property type="entry name" value="Ferritin-like"/>
</dbReference>
<proteinExistence type="predicted"/>
<keyword evidence="2" id="KW-0812">Transmembrane</keyword>
<dbReference type="Proteomes" id="UP001163115">
    <property type="component" value="Chromosome"/>
</dbReference>
<gene>
    <name evidence="4" type="ORF">OW255_08800</name>
</gene>
<evidence type="ECO:0000313" key="5">
    <source>
        <dbReference type="Proteomes" id="UP001163115"/>
    </source>
</evidence>